<protein>
    <submittedName>
        <fullName evidence="2">Spermidine synthase-like protein</fullName>
    </submittedName>
</protein>
<dbReference type="RefSeq" id="WP_108948542.1">
    <property type="nucleotide sequence ID" value="NZ_CP022187.1"/>
</dbReference>
<dbReference type="PANTHER" id="PTHR43317">
    <property type="entry name" value="THERMOSPERMINE SYNTHASE ACAULIS5"/>
    <property type="match status" value="1"/>
</dbReference>
<organism evidence="2 3">
    <name type="scientific">Parazoarcus communis</name>
    <dbReference type="NCBI Taxonomy" id="41977"/>
    <lineage>
        <taxon>Bacteria</taxon>
        <taxon>Pseudomonadati</taxon>
        <taxon>Pseudomonadota</taxon>
        <taxon>Betaproteobacteria</taxon>
        <taxon>Rhodocyclales</taxon>
        <taxon>Zoogloeaceae</taxon>
        <taxon>Parazoarcus</taxon>
    </lineage>
</organism>
<dbReference type="SUPFAM" id="SSF53335">
    <property type="entry name" value="S-adenosyl-L-methionine-dependent methyltransferases"/>
    <property type="match status" value="1"/>
</dbReference>
<evidence type="ECO:0000313" key="3">
    <source>
        <dbReference type="Proteomes" id="UP000244930"/>
    </source>
</evidence>
<dbReference type="AlphaFoldDB" id="A0A2U8GMT7"/>
<dbReference type="InterPro" id="IPR029063">
    <property type="entry name" value="SAM-dependent_MTases_sf"/>
</dbReference>
<dbReference type="KEGG" id="acom:CEW83_06055"/>
<evidence type="ECO:0000313" key="2">
    <source>
        <dbReference type="EMBL" id="AWI74834.1"/>
    </source>
</evidence>
<name>A0A2U8GMT7_9RHOO</name>
<keyword evidence="3" id="KW-1185">Reference proteome</keyword>
<accession>A0A2U8GMT7</accession>
<dbReference type="Proteomes" id="UP000244930">
    <property type="component" value="Chromosome"/>
</dbReference>
<proteinExistence type="predicted"/>
<reference evidence="2 3" key="1">
    <citation type="submission" date="2017-06" db="EMBL/GenBank/DDBJ databases">
        <title>Azoarcus.</title>
        <authorList>
            <person name="Woo J.-H."/>
            <person name="Kim H.-S."/>
        </authorList>
    </citation>
    <scope>NUCLEOTIDE SEQUENCE [LARGE SCALE GENOMIC DNA]</scope>
    <source>
        <strain evidence="2 3">TSPY31</strain>
    </source>
</reference>
<dbReference type="Gene3D" id="3.40.50.150">
    <property type="entry name" value="Vaccinia Virus protein VP39"/>
    <property type="match status" value="1"/>
</dbReference>
<sequence length="293" mass="32444">MRSAQGRADLLELPSPFPGEPGTVRLLEPAFSQADALVEQLLSGEYRKPFVLEHEGMCALYFGSLRFQQSAMQTAAPHALEVAYTQGMMAFLLFNPRPRAMTLLGLGGGSLAKFCYRHLPATSITVLELDPDVIAFRDVFKVPQDDSRFRVECADAVDHVGAGVERCDVLMVDLFDEDGVAGALTRSGFYQDARAMLSGSGVMVMNIAGDKASYAPHVALVREAFDDNVIAMSVREDGNYLLFAFRNAAFEPRWKWMKSIARELQGRMGLDFPRFAQLLERGQAMRLAQRMSC</sequence>
<dbReference type="EMBL" id="CP022187">
    <property type="protein sequence ID" value="AWI74834.1"/>
    <property type="molecule type" value="Genomic_DNA"/>
</dbReference>
<evidence type="ECO:0000256" key="1">
    <source>
        <dbReference type="ARBA" id="ARBA00023115"/>
    </source>
</evidence>
<dbReference type="PANTHER" id="PTHR43317:SF11">
    <property type="entry name" value="POLYAMINE AMINOPROPYLTRANSFERASE 2"/>
    <property type="match status" value="1"/>
</dbReference>
<keyword evidence="1" id="KW-0620">Polyamine biosynthesis</keyword>
<dbReference type="Pfam" id="PF01564">
    <property type="entry name" value="Spermine_synth"/>
    <property type="match status" value="1"/>
</dbReference>
<gene>
    <name evidence="2" type="ORF">CEW83_06055</name>
</gene>
<dbReference type="GO" id="GO:0006596">
    <property type="term" value="P:polyamine biosynthetic process"/>
    <property type="evidence" value="ECO:0007669"/>
    <property type="project" value="UniProtKB-KW"/>
</dbReference>